<dbReference type="NCBIfam" id="TIGR03071">
    <property type="entry name" value="couple_hipA"/>
    <property type="match status" value="1"/>
</dbReference>
<protein>
    <recommendedName>
        <fullName evidence="8">Type II toxin-antitoxin system HipA family toxin</fullName>
    </recommendedName>
</protein>
<feature type="domain" description="HipA-like C-terminal" evidence="4">
    <location>
        <begin position="143"/>
        <end position="387"/>
    </location>
</feature>
<name>K7A9S8_9ALTE</name>
<dbReference type="Pfam" id="PF13657">
    <property type="entry name" value="Couple_hipA"/>
    <property type="match status" value="1"/>
</dbReference>
<dbReference type="GO" id="GO:0005829">
    <property type="term" value="C:cytosol"/>
    <property type="evidence" value="ECO:0007669"/>
    <property type="project" value="TreeGrafter"/>
</dbReference>
<keyword evidence="3" id="KW-0418">Kinase</keyword>
<evidence type="ECO:0000313" key="7">
    <source>
        <dbReference type="Proteomes" id="UP000006322"/>
    </source>
</evidence>
<comment type="similarity">
    <text evidence="1">Belongs to the HipA Ser/Thr kinase family.</text>
</comment>
<dbReference type="EMBL" id="BAER01000032">
    <property type="protein sequence ID" value="GAC32155.1"/>
    <property type="molecule type" value="Genomic_DNA"/>
</dbReference>
<dbReference type="GO" id="GO:0004674">
    <property type="term" value="F:protein serine/threonine kinase activity"/>
    <property type="evidence" value="ECO:0007669"/>
    <property type="project" value="TreeGrafter"/>
</dbReference>
<dbReference type="AlphaFoldDB" id="K7A9S8"/>
<sequence>MAYSLGVFLRDKQVAVLTLDKTSGQLKITYLDTWQQNGYAISPGLPLSNQHSLTAAYHYLDNLLPEGEARHLLATRLGVSEKQVYPQIRALGEDLSGAFSFCNTAPDVNAPAAFRPIGEAELIERLNHKEDFGLLHWDDKPRLSVAGVQDKLNVFVTKQGDIGFGDGAYCSTHILKFEKPNSEHLVLNEYICMKLSSAAGLPTAEVEFKRFGPHPALLVRRFDRALEQTASRVLRRHVIDGCQALNLPRDYKYERNLGDGRDVLHIRDGASLPTLAELCEQTSSPVQSKQWLINWQLFNLMISNYDSHGKNVSFYMSKNTFMFTPAYDLVNVSMFEQFKHTLAMAMGDEFSPCDIHAYQIADFAETCSLDRKLVSRMLADLAKSVLKTLDDRQFLTELFTLQTLSRAEHGYIDVLLENIRIRTTHLQSQVQEILTIEL</sequence>
<evidence type="ECO:0000259" key="4">
    <source>
        <dbReference type="Pfam" id="PF07804"/>
    </source>
</evidence>
<gene>
    <name evidence="6" type="ORF">GPLA_1240</name>
</gene>
<dbReference type="Proteomes" id="UP000006322">
    <property type="component" value="Unassembled WGS sequence"/>
</dbReference>
<evidence type="ECO:0000259" key="5">
    <source>
        <dbReference type="Pfam" id="PF13657"/>
    </source>
</evidence>
<organism evidence="6 7">
    <name type="scientific">Paraglaciecola polaris LMG 21857</name>
    <dbReference type="NCBI Taxonomy" id="1129793"/>
    <lineage>
        <taxon>Bacteria</taxon>
        <taxon>Pseudomonadati</taxon>
        <taxon>Pseudomonadota</taxon>
        <taxon>Gammaproteobacteria</taxon>
        <taxon>Alteromonadales</taxon>
        <taxon>Alteromonadaceae</taxon>
        <taxon>Paraglaciecola</taxon>
    </lineage>
</organism>
<dbReference type="OrthoDB" id="9805913at2"/>
<dbReference type="PANTHER" id="PTHR37419:SF1">
    <property type="entry name" value="SERINE_THREONINE-PROTEIN KINASE TOXIN HIPA"/>
    <property type="match status" value="1"/>
</dbReference>
<evidence type="ECO:0008006" key="8">
    <source>
        <dbReference type="Google" id="ProtNLM"/>
    </source>
</evidence>
<keyword evidence="2" id="KW-0808">Transferase</keyword>
<dbReference type="PANTHER" id="PTHR37419">
    <property type="entry name" value="SERINE/THREONINE-PROTEIN KINASE TOXIN HIPA"/>
    <property type="match status" value="1"/>
</dbReference>
<reference evidence="7" key="1">
    <citation type="journal article" date="2014" name="Environ. Microbiol.">
        <title>Comparative genomics of the marine bacterial genus Glaciecola reveals the high degree of genomic diversity and genomic characteristic for cold adaptation.</title>
        <authorList>
            <person name="Qin Q.L."/>
            <person name="Xie B.B."/>
            <person name="Yu Y."/>
            <person name="Shu Y.L."/>
            <person name="Rong J.C."/>
            <person name="Zhang Y.J."/>
            <person name="Zhao D.L."/>
            <person name="Chen X.L."/>
            <person name="Zhang X.Y."/>
            <person name="Chen B."/>
            <person name="Zhou B.C."/>
            <person name="Zhang Y.Z."/>
        </authorList>
    </citation>
    <scope>NUCLEOTIDE SEQUENCE [LARGE SCALE GENOMIC DNA]</scope>
    <source>
        <strain evidence="7">LMG 21857</strain>
    </source>
</reference>
<dbReference type="InterPro" id="IPR017508">
    <property type="entry name" value="HipA_N1"/>
</dbReference>
<keyword evidence="7" id="KW-1185">Reference proteome</keyword>
<dbReference type="Pfam" id="PF07804">
    <property type="entry name" value="HipA_C"/>
    <property type="match status" value="1"/>
</dbReference>
<evidence type="ECO:0000256" key="2">
    <source>
        <dbReference type="ARBA" id="ARBA00022679"/>
    </source>
</evidence>
<feature type="domain" description="HipA N-terminal subdomain 1" evidence="5">
    <location>
        <begin position="6"/>
        <end position="101"/>
    </location>
</feature>
<proteinExistence type="inferred from homology"/>
<evidence type="ECO:0000256" key="3">
    <source>
        <dbReference type="ARBA" id="ARBA00022777"/>
    </source>
</evidence>
<dbReference type="InterPro" id="IPR052028">
    <property type="entry name" value="HipA_Ser/Thr_kinase"/>
</dbReference>
<comment type="caution">
    <text evidence="6">The sequence shown here is derived from an EMBL/GenBank/DDBJ whole genome shotgun (WGS) entry which is preliminary data.</text>
</comment>
<evidence type="ECO:0000256" key="1">
    <source>
        <dbReference type="ARBA" id="ARBA00010164"/>
    </source>
</evidence>
<dbReference type="InterPro" id="IPR012893">
    <property type="entry name" value="HipA-like_C"/>
</dbReference>
<accession>K7A9S8</accession>
<evidence type="ECO:0000313" key="6">
    <source>
        <dbReference type="EMBL" id="GAC32155.1"/>
    </source>
</evidence>
<dbReference type="RefSeq" id="WP_007103954.1">
    <property type="nucleotide sequence ID" value="NZ_BAER01000032.1"/>
</dbReference>
<dbReference type="STRING" id="1129793.GPLA_1240"/>